<name>A0A8T0UHD8_PANVG</name>
<protein>
    <submittedName>
        <fullName evidence="1">Uncharacterized protein</fullName>
    </submittedName>
</protein>
<evidence type="ECO:0000313" key="2">
    <source>
        <dbReference type="Proteomes" id="UP000823388"/>
    </source>
</evidence>
<dbReference type="EMBL" id="CM029042">
    <property type="protein sequence ID" value="KAG2620506.1"/>
    <property type="molecule type" value="Genomic_DNA"/>
</dbReference>
<gene>
    <name evidence="1" type="ORF">PVAP13_3NG204942</name>
</gene>
<reference evidence="1" key="1">
    <citation type="submission" date="2020-05" db="EMBL/GenBank/DDBJ databases">
        <title>WGS assembly of Panicum virgatum.</title>
        <authorList>
            <person name="Lovell J.T."/>
            <person name="Jenkins J."/>
            <person name="Shu S."/>
            <person name="Juenger T.E."/>
            <person name="Schmutz J."/>
        </authorList>
    </citation>
    <scope>NUCLEOTIDE SEQUENCE</scope>
    <source>
        <strain evidence="1">AP13</strain>
    </source>
</reference>
<evidence type="ECO:0000313" key="1">
    <source>
        <dbReference type="EMBL" id="KAG2620506.1"/>
    </source>
</evidence>
<proteinExistence type="predicted"/>
<accession>A0A8T0UHD8</accession>
<comment type="caution">
    <text evidence="1">The sequence shown here is derived from an EMBL/GenBank/DDBJ whole genome shotgun (WGS) entry which is preliminary data.</text>
</comment>
<keyword evidence="2" id="KW-1185">Reference proteome</keyword>
<dbReference type="AlphaFoldDB" id="A0A8T0UHD8"/>
<sequence length="50" mass="5838">MLLVELKLQHDLELKQCNERRIECGYETPMMNSVPTIPHCSMARIACLMF</sequence>
<dbReference type="Proteomes" id="UP000823388">
    <property type="component" value="Chromosome 3N"/>
</dbReference>
<organism evidence="1 2">
    <name type="scientific">Panicum virgatum</name>
    <name type="common">Blackwell switchgrass</name>
    <dbReference type="NCBI Taxonomy" id="38727"/>
    <lineage>
        <taxon>Eukaryota</taxon>
        <taxon>Viridiplantae</taxon>
        <taxon>Streptophyta</taxon>
        <taxon>Embryophyta</taxon>
        <taxon>Tracheophyta</taxon>
        <taxon>Spermatophyta</taxon>
        <taxon>Magnoliopsida</taxon>
        <taxon>Liliopsida</taxon>
        <taxon>Poales</taxon>
        <taxon>Poaceae</taxon>
        <taxon>PACMAD clade</taxon>
        <taxon>Panicoideae</taxon>
        <taxon>Panicodae</taxon>
        <taxon>Paniceae</taxon>
        <taxon>Panicinae</taxon>
        <taxon>Panicum</taxon>
        <taxon>Panicum sect. Hiantes</taxon>
    </lineage>
</organism>